<protein>
    <submittedName>
        <fullName evidence="1">Uncharacterized protein</fullName>
    </submittedName>
</protein>
<reference evidence="1 2" key="1">
    <citation type="submission" date="2016-10" db="EMBL/GenBank/DDBJ databases">
        <authorList>
            <person name="de Groot N.N."/>
        </authorList>
    </citation>
    <scope>NUCLEOTIDE SEQUENCE [LARGE SCALE GENOMIC DNA]</scope>
    <source>
        <strain evidence="1 2">CGMCC 4.3491</strain>
    </source>
</reference>
<dbReference type="Proteomes" id="UP000198891">
    <property type="component" value="Unassembled WGS sequence"/>
</dbReference>
<name>A0A1H3MLB8_9MICO</name>
<evidence type="ECO:0000313" key="2">
    <source>
        <dbReference type="Proteomes" id="UP000198891"/>
    </source>
</evidence>
<dbReference type="RefSeq" id="WP_175494162.1">
    <property type="nucleotide sequence ID" value="NZ_FNPZ01000001.1"/>
</dbReference>
<keyword evidence="2" id="KW-1185">Reference proteome</keyword>
<gene>
    <name evidence="1" type="ORF">SAMN05216554_1475</name>
</gene>
<dbReference type="AlphaFoldDB" id="A0A1H3MLB8"/>
<dbReference type="EMBL" id="FNPZ01000001">
    <property type="protein sequence ID" value="SDY77501.1"/>
    <property type="molecule type" value="Genomic_DNA"/>
</dbReference>
<evidence type="ECO:0000313" key="1">
    <source>
        <dbReference type="EMBL" id="SDY77501.1"/>
    </source>
</evidence>
<organism evidence="1 2">
    <name type="scientific">Herbiconiux ginsengi</name>
    <dbReference type="NCBI Taxonomy" id="381665"/>
    <lineage>
        <taxon>Bacteria</taxon>
        <taxon>Bacillati</taxon>
        <taxon>Actinomycetota</taxon>
        <taxon>Actinomycetes</taxon>
        <taxon>Micrococcales</taxon>
        <taxon>Microbacteriaceae</taxon>
        <taxon>Herbiconiux</taxon>
    </lineage>
</organism>
<accession>A0A1H3MLB8</accession>
<proteinExistence type="predicted"/>
<sequence length="91" mass="9797">MVETSQGWARRFSATQRRARLVAGRSGSRLVEPGAVQLILAADAANADHRVSVELSDPMRDVPRLAEAPVWTRSGTVTWSPEPGERGGDDG</sequence>
<dbReference type="STRING" id="381665.SAMN05216554_1475"/>